<proteinExistence type="predicted"/>
<comment type="caution">
    <text evidence="1">The sequence shown here is derived from an EMBL/GenBank/DDBJ whole genome shotgun (WGS) entry which is preliminary data.</text>
</comment>
<accession>X6N6S2</accession>
<protein>
    <submittedName>
        <fullName evidence="1">Uncharacterized protein</fullName>
    </submittedName>
</protein>
<dbReference type="Proteomes" id="UP000023152">
    <property type="component" value="Unassembled WGS sequence"/>
</dbReference>
<dbReference type="AlphaFoldDB" id="X6N6S2"/>
<keyword evidence="2" id="KW-1185">Reference proteome</keyword>
<name>X6N6S2_RETFI</name>
<gene>
    <name evidence="1" type="ORF">RFI_16204</name>
</gene>
<evidence type="ECO:0000313" key="2">
    <source>
        <dbReference type="Proteomes" id="UP000023152"/>
    </source>
</evidence>
<reference evidence="1 2" key="1">
    <citation type="journal article" date="2013" name="Curr. Biol.">
        <title>The Genome of the Foraminiferan Reticulomyxa filosa.</title>
        <authorList>
            <person name="Glockner G."/>
            <person name="Hulsmann N."/>
            <person name="Schleicher M."/>
            <person name="Noegel A.A."/>
            <person name="Eichinger L."/>
            <person name="Gallinger C."/>
            <person name="Pawlowski J."/>
            <person name="Sierra R."/>
            <person name="Euteneuer U."/>
            <person name="Pillet L."/>
            <person name="Moustafa A."/>
            <person name="Platzer M."/>
            <person name="Groth M."/>
            <person name="Szafranski K."/>
            <person name="Schliwa M."/>
        </authorList>
    </citation>
    <scope>NUCLEOTIDE SEQUENCE [LARGE SCALE GENOMIC DNA]</scope>
</reference>
<dbReference type="EMBL" id="ASPP01012030">
    <property type="protein sequence ID" value="ETO20997.1"/>
    <property type="molecule type" value="Genomic_DNA"/>
</dbReference>
<organism evidence="1 2">
    <name type="scientific">Reticulomyxa filosa</name>
    <dbReference type="NCBI Taxonomy" id="46433"/>
    <lineage>
        <taxon>Eukaryota</taxon>
        <taxon>Sar</taxon>
        <taxon>Rhizaria</taxon>
        <taxon>Retaria</taxon>
        <taxon>Foraminifera</taxon>
        <taxon>Monothalamids</taxon>
        <taxon>Reticulomyxidae</taxon>
        <taxon>Reticulomyxa</taxon>
    </lineage>
</organism>
<sequence>MASATRTQTSTLDVLHSILSVFQLSMATLEEQAQMRIAYQTIEIISNAHNRDFPKMLQQLVSMIKQTEKGSSLQEDVVNRIYSLLSIQGLLNNGQRARAVSCMFGLLPQNGASKLSKYLQVASDLVDAVNNECSWKRVYDIVLKLCNLDSVVGSLTSLLPSPASLGTCLSSNWSASRPLDLDLKSVIKPMTLSHMTLSHMTLSHMTLSPMTLSPMTLSHTWSCQNDSKGGDNSNVKAWEDMNDEQRLHYSLESIQDKRKKRIVGCAMERICSGVKLVRHLQKEKDVLKCLRKLAVFANVDIQCVLQHVLKCQTVVEILNKSDSCIFLESYRRILDLVLDEAACTFGQKQVFETALAMWNALEHGNSNDVYDCLEPIVKKQISQVQRDTLVSKIQKICEKTRAMHTGMNSHVLTLKYILELPHLVLVHSDKTLRHIREAVEIVSIIRNKGWLKGFSQLISLIAVIHLPSTTINEQAVHCLHSLLCAQQALDKKDTAIYHALGYVLRLLPQTIDANSLKYLQLSIDLVTLMERQHHPDSLVSIITKVCNMTSITGPLLSFAKAKANELYISTCVTSTRDLNTYTYHDVDVQSSLEDSKEESADWEDIAKWCSQSSFSKSKRMFQRCQVLQSRHELYKRVEETIFLTVEQELEVKIISYLNNFFAIERNNDCEYLLAFLQVLAQERDKCFISIFLRSLLASSKTEPMRNALKQAIAKDVASLTHLQYHVPQLKQIMQDLNDGKVGNMQIALSNVTDFVSRSIVSPISDFICSDRFIGHLLENTAMEEITNKDCDFYDNFKSLKEQVEPFVRNSSLYANKRKKNSQKN</sequence>
<evidence type="ECO:0000313" key="1">
    <source>
        <dbReference type="EMBL" id="ETO20997.1"/>
    </source>
</evidence>